<dbReference type="AlphaFoldDB" id="A0A835KF78"/>
<comment type="caution">
    <text evidence="3">The sequence shown here is derived from an EMBL/GenBank/DDBJ whole genome shotgun (WGS) entry which is preliminary data.</text>
</comment>
<name>A0A835KF78_9POAL</name>
<dbReference type="OrthoDB" id="1915670at2759"/>
<reference evidence="3" key="1">
    <citation type="submission" date="2020-07" db="EMBL/GenBank/DDBJ databases">
        <title>Genome sequence and genetic diversity analysis of an under-domesticated orphan crop, white fonio (Digitaria exilis).</title>
        <authorList>
            <person name="Bennetzen J.L."/>
            <person name="Chen S."/>
            <person name="Ma X."/>
            <person name="Wang X."/>
            <person name="Yssel A.E.J."/>
            <person name="Chaluvadi S.R."/>
            <person name="Johnson M."/>
            <person name="Gangashetty P."/>
            <person name="Hamidou F."/>
            <person name="Sanogo M.D."/>
            <person name="Zwaenepoel A."/>
            <person name="Wallace J."/>
            <person name="Van De Peer Y."/>
            <person name="Van Deynze A."/>
        </authorList>
    </citation>
    <scope>NUCLEOTIDE SEQUENCE</scope>
    <source>
        <tissue evidence="3">Leaves</tissue>
    </source>
</reference>
<dbReference type="PANTHER" id="PTHR35502">
    <property type="entry name" value="PROTEIN MICROTUBULE BINDING PROTEIN 2C"/>
    <property type="match status" value="1"/>
</dbReference>
<gene>
    <name evidence="3" type="ORF">HU200_021731</name>
</gene>
<sequence>MHDRSHNPQQQQPAAEAGDGGPAGEGGGGGSVDRVLFKNLVEMVPLVESLMVSGGRADLAARVGELCGEAPFSCLSSSPFDRCSCAAGPEGEPVLLAPRLARLHAGAAQEGWIIRFLQASDLKSVKSPQSVSAKKRREPTDAAKKSTPDANGENGSVTPLSLSGAENKPKDEVAVLREQIDELQQKLLEKEEALRAAESSVNEMNAAYVTIDELRRQVAEKEALIRSTNSQLHDAKIMLADKQASLEKLEWEVKTSNKKVEDLQGDMSNMEFEISSLIALFEKVSENVSDDCYDGSMSSSYEVEALQSTSEIDKIEIDKIEQERITYAEALAAARESPNEEHLNLAAEARSRLQVLVL</sequence>
<dbReference type="GO" id="GO:0008017">
    <property type="term" value="F:microtubule binding"/>
    <property type="evidence" value="ECO:0007669"/>
    <property type="project" value="InterPro"/>
</dbReference>
<evidence type="ECO:0000256" key="1">
    <source>
        <dbReference type="SAM" id="Coils"/>
    </source>
</evidence>
<feature type="region of interest" description="Disordered" evidence="2">
    <location>
        <begin position="127"/>
        <end position="168"/>
    </location>
</feature>
<feature type="coiled-coil region" evidence="1">
    <location>
        <begin position="173"/>
        <end position="266"/>
    </location>
</feature>
<feature type="compositionally biased region" description="Low complexity" evidence="2">
    <location>
        <begin position="8"/>
        <end position="17"/>
    </location>
</feature>
<organism evidence="3 4">
    <name type="scientific">Digitaria exilis</name>
    <dbReference type="NCBI Taxonomy" id="1010633"/>
    <lineage>
        <taxon>Eukaryota</taxon>
        <taxon>Viridiplantae</taxon>
        <taxon>Streptophyta</taxon>
        <taxon>Embryophyta</taxon>
        <taxon>Tracheophyta</taxon>
        <taxon>Spermatophyta</taxon>
        <taxon>Magnoliopsida</taxon>
        <taxon>Liliopsida</taxon>
        <taxon>Poales</taxon>
        <taxon>Poaceae</taxon>
        <taxon>PACMAD clade</taxon>
        <taxon>Panicoideae</taxon>
        <taxon>Panicodae</taxon>
        <taxon>Paniceae</taxon>
        <taxon>Anthephorinae</taxon>
        <taxon>Digitaria</taxon>
    </lineage>
</organism>
<dbReference type="EMBL" id="JACEFO010001666">
    <property type="protein sequence ID" value="KAF8723758.1"/>
    <property type="molecule type" value="Genomic_DNA"/>
</dbReference>
<keyword evidence="4" id="KW-1185">Reference proteome</keyword>
<evidence type="ECO:0000256" key="2">
    <source>
        <dbReference type="SAM" id="MobiDB-lite"/>
    </source>
</evidence>
<feature type="region of interest" description="Disordered" evidence="2">
    <location>
        <begin position="1"/>
        <end position="29"/>
    </location>
</feature>
<keyword evidence="1" id="KW-0175">Coiled coil</keyword>
<feature type="compositionally biased region" description="Basic and acidic residues" evidence="2">
    <location>
        <begin position="138"/>
        <end position="147"/>
    </location>
</feature>
<feature type="compositionally biased region" description="Gly residues" evidence="2">
    <location>
        <begin position="18"/>
        <end position="29"/>
    </location>
</feature>
<dbReference type="Proteomes" id="UP000636709">
    <property type="component" value="Unassembled WGS sequence"/>
</dbReference>
<protein>
    <submittedName>
        <fullName evidence="3">Uncharacterized protein</fullName>
    </submittedName>
</protein>
<dbReference type="PANTHER" id="PTHR35502:SF2">
    <property type="entry name" value="PROTEIN MICROTUBULE BINDING PROTEIN 2C"/>
    <property type="match status" value="1"/>
</dbReference>
<dbReference type="GO" id="GO:0010497">
    <property type="term" value="P:plasmodesmata-mediated intercellular transport"/>
    <property type="evidence" value="ECO:0007669"/>
    <property type="project" value="InterPro"/>
</dbReference>
<evidence type="ECO:0000313" key="3">
    <source>
        <dbReference type="EMBL" id="KAF8723758.1"/>
    </source>
</evidence>
<evidence type="ECO:0000313" key="4">
    <source>
        <dbReference type="Proteomes" id="UP000636709"/>
    </source>
</evidence>
<dbReference type="InterPro" id="IPR040289">
    <property type="entry name" value="MBP2C"/>
</dbReference>
<accession>A0A835KF78</accession>
<proteinExistence type="predicted"/>